<dbReference type="InterPro" id="IPR007815">
    <property type="entry name" value="Emycin_Estase"/>
</dbReference>
<sequence length="439" mass="50007">MSKGYFSATEKKIQQVISEKGRVLDGFKNLDPLFDKMSRARVVMLGEASHGTHEYYTWRTYITKKLITDYGFNFIGVEGDWPDCYAVNRYIKHKEGAGSSAEAVLRGYDRWPTWMWANWEITGLTEWLHQYNKGKSWPNQAGFYGLDVYSLWDSLTAVRQYLAANDPEALHQAEKAFRCFAPYKDDETSYAYAAQVVPQRCQQEVVHLLQQFQREKDGRGDDAEERFAAEQNALVTVNAEKYYRTMIGGGAASWNVRDSHMAETLERLMQLHGPDSKAIVWEHNTHIGDARATSMSDEGMYNIGELARKQYGKGDVFLLGFGSYAGSVMAATSWGAPQQVMEVPEARENSWEYHLHAAGGNRLLLSDDLRESVLAEKRLGHRAIGVVYRPQYEKFGNYVATLVPERYDGFIFLDQTKALHPLHGEAHNQKMPETYPFGV</sequence>
<dbReference type="OrthoDB" id="9810066at2"/>
<dbReference type="SUPFAM" id="SSF159501">
    <property type="entry name" value="EreA/ChaN-like"/>
    <property type="match status" value="1"/>
</dbReference>
<dbReference type="PANTHER" id="PTHR31299">
    <property type="entry name" value="ESTERASE, PUTATIVE (AFU_ORTHOLOGUE AFUA_1G05850)-RELATED"/>
    <property type="match status" value="1"/>
</dbReference>
<dbReference type="AlphaFoldDB" id="A0A1M5HGF0"/>
<dbReference type="Pfam" id="PF05139">
    <property type="entry name" value="Erythro_esteras"/>
    <property type="match status" value="1"/>
</dbReference>
<dbReference type="CDD" id="cd14728">
    <property type="entry name" value="Ere-like"/>
    <property type="match status" value="1"/>
</dbReference>
<dbReference type="Gene3D" id="3.30.1870.10">
    <property type="entry name" value="EreA-like, domain 2"/>
    <property type="match status" value="1"/>
</dbReference>
<dbReference type="EMBL" id="FQUO01000019">
    <property type="protein sequence ID" value="SHG15036.1"/>
    <property type="molecule type" value="Genomic_DNA"/>
</dbReference>
<name>A0A1M5HGF0_9BACT</name>
<gene>
    <name evidence="1" type="ORF">SAMN05444008_11946</name>
</gene>
<dbReference type="Gene3D" id="3.40.1660.10">
    <property type="entry name" value="EreA-like (biosynthetic domain)"/>
    <property type="match status" value="1"/>
</dbReference>
<reference evidence="1 2" key="1">
    <citation type="submission" date="2016-11" db="EMBL/GenBank/DDBJ databases">
        <authorList>
            <person name="Jaros S."/>
            <person name="Januszkiewicz K."/>
            <person name="Wedrychowicz H."/>
        </authorList>
    </citation>
    <scope>NUCLEOTIDE SEQUENCE [LARGE SCALE GENOMIC DNA]</scope>
    <source>
        <strain evidence="1 2">DSM 26897</strain>
    </source>
</reference>
<keyword evidence="2" id="KW-1185">Reference proteome</keyword>
<accession>A0A1M5HGF0</accession>
<dbReference type="RefSeq" id="WP_083596675.1">
    <property type="nucleotide sequence ID" value="NZ_FQUO01000019.1"/>
</dbReference>
<dbReference type="InterPro" id="IPR052036">
    <property type="entry name" value="Hydrolase/PRTase-associated"/>
</dbReference>
<dbReference type="PIRSF" id="PIRSF036794">
    <property type="entry name" value="UCP_erythr_ester"/>
    <property type="match status" value="1"/>
</dbReference>
<organism evidence="1 2">
    <name type="scientific">Cnuella takakiae</name>
    <dbReference type="NCBI Taxonomy" id="1302690"/>
    <lineage>
        <taxon>Bacteria</taxon>
        <taxon>Pseudomonadati</taxon>
        <taxon>Bacteroidota</taxon>
        <taxon>Chitinophagia</taxon>
        <taxon>Chitinophagales</taxon>
        <taxon>Chitinophagaceae</taxon>
        <taxon>Cnuella</taxon>
    </lineage>
</organism>
<dbReference type="GO" id="GO:0046677">
    <property type="term" value="P:response to antibiotic"/>
    <property type="evidence" value="ECO:0007669"/>
    <property type="project" value="InterPro"/>
</dbReference>
<evidence type="ECO:0000313" key="1">
    <source>
        <dbReference type="EMBL" id="SHG15036.1"/>
    </source>
</evidence>
<dbReference type="InterPro" id="IPR014622">
    <property type="entry name" value="UCP036794_erythomycin"/>
</dbReference>
<dbReference type="STRING" id="1302690.BUE76_13930"/>
<proteinExistence type="predicted"/>
<protein>
    <submittedName>
        <fullName evidence="1">Erythromycin esterase homolog</fullName>
    </submittedName>
</protein>
<evidence type="ECO:0000313" key="2">
    <source>
        <dbReference type="Proteomes" id="UP000184368"/>
    </source>
</evidence>
<dbReference type="Gene3D" id="1.20.1440.30">
    <property type="entry name" value="Biosynthetic Protein domain"/>
    <property type="match status" value="1"/>
</dbReference>
<dbReference type="Proteomes" id="UP000184368">
    <property type="component" value="Unassembled WGS sequence"/>
</dbReference>
<dbReference type="PANTHER" id="PTHR31299:SF0">
    <property type="entry name" value="ESTERASE, PUTATIVE (AFU_ORTHOLOGUE AFUA_1G05850)-RELATED"/>
    <property type="match status" value="1"/>
</dbReference>